<keyword evidence="3" id="KW-1185">Reference proteome</keyword>
<sequence length="405" mass="44874">MSNQTTPLHFYTCHKPYNTKQWLANGNQPNTPDIITTKAEELPRQPTNTENNHQEWDQSLNHNNSTDSTSNSSSVTTPGNSFREEGARVSSSNDSWWDFKGTKAAETNTATCPPAEPIPPAPPLAQLAPRYVPPPPPTYDMPINNMLRSSEFAMDGRYYITVAANQSILTTKYLHASVTYVKDGFPISVTISFHDGSLAAILNGTNDSQQQLMIMRIMSAQDSSAMRAAFAAIAVIHGVTCGSMPWTIVSASGQTLNDWVKLPFTIRRSPVSLLDISPQPSWDGHILDPEAAAVLCYGTRGLKNYGFKTTPKNALCINQALWPEEHITYQRPDAVHVQTVAMRLLARDVEQHRNDFRVSAIQWAWGSAETRGRREGAPPRNIVLERDLRPIALQSPVLAFTMDLC</sequence>
<dbReference type="EMBL" id="CYKH01001348">
    <property type="protein sequence ID" value="CUG86643.1"/>
    <property type="molecule type" value="Genomic_DNA"/>
</dbReference>
<feature type="compositionally biased region" description="Pro residues" evidence="1">
    <location>
        <begin position="114"/>
        <end position="123"/>
    </location>
</feature>
<feature type="region of interest" description="Disordered" evidence="1">
    <location>
        <begin position="44"/>
        <end position="127"/>
    </location>
</feature>
<dbReference type="VEuPathDB" id="TriTrypDB:BSAL_06835"/>
<evidence type="ECO:0000313" key="3">
    <source>
        <dbReference type="Proteomes" id="UP000051952"/>
    </source>
</evidence>
<gene>
    <name evidence="2" type="ORF">BSAL_06835</name>
</gene>
<dbReference type="AlphaFoldDB" id="A0A0S4J637"/>
<dbReference type="Proteomes" id="UP000051952">
    <property type="component" value="Unassembled WGS sequence"/>
</dbReference>
<reference evidence="3" key="1">
    <citation type="submission" date="2015-09" db="EMBL/GenBank/DDBJ databases">
        <authorList>
            <consortium name="Pathogen Informatics"/>
        </authorList>
    </citation>
    <scope>NUCLEOTIDE SEQUENCE [LARGE SCALE GENOMIC DNA]</scope>
    <source>
        <strain evidence="3">Lake Konstanz</strain>
    </source>
</reference>
<protein>
    <submittedName>
        <fullName evidence="2">Uncharacterized protein</fullName>
    </submittedName>
</protein>
<evidence type="ECO:0000256" key="1">
    <source>
        <dbReference type="SAM" id="MobiDB-lite"/>
    </source>
</evidence>
<organism evidence="2 3">
    <name type="scientific">Bodo saltans</name>
    <name type="common">Flagellated protozoan</name>
    <dbReference type="NCBI Taxonomy" id="75058"/>
    <lineage>
        <taxon>Eukaryota</taxon>
        <taxon>Discoba</taxon>
        <taxon>Euglenozoa</taxon>
        <taxon>Kinetoplastea</taxon>
        <taxon>Metakinetoplastina</taxon>
        <taxon>Eubodonida</taxon>
        <taxon>Bodonidae</taxon>
        <taxon>Bodo</taxon>
    </lineage>
</organism>
<proteinExistence type="predicted"/>
<feature type="compositionally biased region" description="Low complexity" evidence="1">
    <location>
        <begin position="59"/>
        <end position="81"/>
    </location>
</feature>
<name>A0A0S4J637_BODSA</name>
<evidence type="ECO:0000313" key="2">
    <source>
        <dbReference type="EMBL" id="CUG86643.1"/>
    </source>
</evidence>
<accession>A0A0S4J637</accession>